<dbReference type="Proteomes" id="UP000236023">
    <property type="component" value="Unassembled WGS sequence"/>
</dbReference>
<evidence type="ECO:0000256" key="6">
    <source>
        <dbReference type="SAM" id="Phobius"/>
    </source>
</evidence>
<dbReference type="GO" id="GO:0005886">
    <property type="term" value="C:plasma membrane"/>
    <property type="evidence" value="ECO:0007669"/>
    <property type="project" value="UniProtKB-SubCell"/>
</dbReference>
<evidence type="ECO:0000256" key="5">
    <source>
        <dbReference type="ARBA" id="ARBA00023136"/>
    </source>
</evidence>
<comment type="caution">
    <text evidence="8">The sequence shown here is derived from an EMBL/GenBank/DDBJ whole genome shotgun (WGS) entry which is preliminary data.</text>
</comment>
<feature type="domain" description="Rhodanese" evidence="7">
    <location>
        <begin position="226"/>
        <end position="308"/>
    </location>
</feature>
<dbReference type="InterPro" id="IPR051311">
    <property type="entry name" value="DedA_domain"/>
</dbReference>
<keyword evidence="4 6" id="KW-1133">Transmembrane helix</keyword>
<feature type="transmembrane region" description="Helical" evidence="6">
    <location>
        <begin position="117"/>
        <end position="142"/>
    </location>
</feature>
<protein>
    <recommendedName>
        <fullName evidence="7">Rhodanese domain-containing protein</fullName>
    </recommendedName>
</protein>
<keyword evidence="5 6" id="KW-0472">Membrane</keyword>
<gene>
    <name evidence="8" type="ORF">CXK94_14260</name>
</gene>
<dbReference type="PANTHER" id="PTHR42709">
    <property type="entry name" value="ALKALINE PHOSPHATASE LIKE PROTEIN"/>
    <property type="match status" value="1"/>
</dbReference>
<dbReference type="EMBL" id="POUT01000007">
    <property type="protein sequence ID" value="PNG09174.1"/>
    <property type="molecule type" value="Genomic_DNA"/>
</dbReference>
<feature type="transmembrane region" description="Helical" evidence="6">
    <location>
        <begin position="149"/>
        <end position="169"/>
    </location>
</feature>
<dbReference type="Pfam" id="PF00581">
    <property type="entry name" value="Rhodanese"/>
    <property type="match status" value="1"/>
</dbReference>
<dbReference type="SUPFAM" id="SSF52821">
    <property type="entry name" value="Rhodanese/Cell cycle control phosphatase"/>
    <property type="match status" value="1"/>
</dbReference>
<evidence type="ECO:0000256" key="3">
    <source>
        <dbReference type="ARBA" id="ARBA00022692"/>
    </source>
</evidence>
<evidence type="ECO:0000256" key="2">
    <source>
        <dbReference type="ARBA" id="ARBA00022475"/>
    </source>
</evidence>
<name>A0A2N8T339_STUST</name>
<evidence type="ECO:0000259" key="7">
    <source>
        <dbReference type="PROSITE" id="PS50206"/>
    </source>
</evidence>
<dbReference type="SMART" id="SM00450">
    <property type="entry name" value="RHOD"/>
    <property type="match status" value="1"/>
</dbReference>
<dbReference type="PANTHER" id="PTHR42709:SF6">
    <property type="entry name" value="UNDECAPRENYL PHOSPHATE TRANSPORTER A"/>
    <property type="match status" value="1"/>
</dbReference>
<dbReference type="RefSeq" id="WP_102894843.1">
    <property type="nucleotide sequence ID" value="NZ_JAMOHU010000003.1"/>
</dbReference>
<evidence type="ECO:0000313" key="9">
    <source>
        <dbReference type="Proteomes" id="UP000236023"/>
    </source>
</evidence>
<organism evidence="8 9">
    <name type="scientific">Stutzerimonas stutzeri</name>
    <name type="common">Pseudomonas stutzeri</name>
    <dbReference type="NCBI Taxonomy" id="316"/>
    <lineage>
        <taxon>Bacteria</taxon>
        <taxon>Pseudomonadati</taxon>
        <taxon>Pseudomonadota</taxon>
        <taxon>Gammaproteobacteria</taxon>
        <taxon>Pseudomonadales</taxon>
        <taxon>Pseudomonadaceae</taxon>
        <taxon>Stutzerimonas</taxon>
    </lineage>
</organism>
<dbReference type="Gene3D" id="3.40.250.10">
    <property type="entry name" value="Rhodanese-like domain"/>
    <property type="match status" value="1"/>
</dbReference>
<feature type="transmembrane region" description="Helical" evidence="6">
    <location>
        <begin position="53"/>
        <end position="74"/>
    </location>
</feature>
<dbReference type="AlphaFoldDB" id="A0A2N8T339"/>
<dbReference type="PROSITE" id="PS50206">
    <property type="entry name" value="RHODANESE_3"/>
    <property type="match status" value="1"/>
</dbReference>
<reference evidence="8 9" key="1">
    <citation type="submission" date="2018-01" db="EMBL/GenBank/DDBJ databases">
        <title>Denitrification phenotypes of diverse strains of Pseudomonas stutzeri.</title>
        <authorList>
            <person name="Milligan D.A."/>
            <person name="Bergaust L."/>
            <person name="Bakken L.R."/>
            <person name="Frostegard A."/>
        </authorList>
    </citation>
    <scope>NUCLEOTIDE SEQUENCE [LARGE SCALE GENOMIC DNA]</scope>
    <source>
        <strain evidence="8 9">24a75</strain>
    </source>
</reference>
<dbReference type="InterPro" id="IPR032816">
    <property type="entry name" value="VTT_dom"/>
</dbReference>
<evidence type="ECO:0000313" key="8">
    <source>
        <dbReference type="EMBL" id="PNG09174.1"/>
    </source>
</evidence>
<proteinExistence type="predicted"/>
<comment type="subcellular location">
    <subcellularLocation>
        <location evidence="1">Cell membrane</location>
        <topology evidence="1">Multi-pass membrane protein</topology>
    </subcellularLocation>
</comment>
<keyword evidence="2" id="KW-1003">Cell membrane</keyword>
<dbReference type="InterPro" id="IPR036873">
    <property type="entry name" value="Rhodanese-like_dom_sf"/>
</dbReference>
<evidence type="ECO:0000256" key="4">
    <source>
        <dbReference type="ARBA" id="ARBA00022989"/>
    </source>
</evidence>
<accession>A0A2N8T339</accession>
<keyword evidence="3 6" id="KW-0812">Transmembrane</keyword>
<evidence type="ECO:0000256" key="1">
    <source>
        <dbReference type="ARBA" id="ARBA00004651"/>
    </source>
</evidence>
<feature type="transmembrane region" description="Helical" evidence="6">
    <location>
        <begin position="175"/>
        <end position="196"/>
    </location>
</feature>
<dbReference type="Pfam" id="PF09335">
    <property type="entry name" value="VTT_dom"/>
    <property type="match status" value="1"/>
</dbReference>
<dbReference type="InterPro" id="IPR001763">
    <property type="entry name" value="Rhodanese-like_dom"/>
</dbReference>
<sequence>MAFTEALQSSLAEHGLALLFFNILLEQAGLPIPAYPSLVVAGTLAQGGNGASVATVFGLAVLACLIADTVWFWLGRRHGTWLMRGICRVSLSPDSCIRKSTHLYRQLGPRLLLIAKFLPGAGAMTTLMAGTSGTSLVTFLLYDAAGSAIWVASALMMGIVFENAVWAILALFTRYVLPGTLVVLALFAAFLVWKWAHRARLMRRSHKVPRLQVGDLQTLQSQGLPHVLVDVRSDLGDGEVRIPGAIHMSLDAKAHELNTLPADALVVVYCDCPSEVSAAYLAERIRATGRPRVFALQGGIRAWSEALANPPE</sequence>